<protein>
    <recommendedName>
        <fullName evidence="2">Alpha/beta hydrolase fold-3 domain-containing protein</fullName>
    </recommendedName>
</protein>
<feature type="region of interest" description="Disordered" evidence="1">
    <location>
        <begin position="816"/>
        <end position="983"/>
    </location>
</feature>
<dbReference type="InterPro" id="IPR013094">
    <property type="entry name" value="AB_hydrolase_3"/>
</dbReference>
<name>A0A4S4LS12_9AGAM</name>
<evidence type="ECO:0000259" key="2">
    <source>
        <dbReference type="Pfam" id="PF07859"/>
    </source>
</evidence>
<feature type="domain" description="Alpha/beta hydrolase fold-3" evidence="2">
    <location>
        <begin position="222"/>
        <end position="436"/>
    </location>
</feature>
<dbReference type="GO" id="GO:0019433">
    <property type="term" value="P:triglyceride catabolic process"/>
    <property type="evidence" value="ECO:0007669"/>
    <property type="project" value="TreeGrafter"/>
</dbReference>
<feature type="compositionally biased region" description="Low complexity" evidence="1">
    <location>
        <begin position="777"/>
        <end position="786"/>
    </location>
</feature>
<feature type="region of interest" description="Disordered" evidence="1">
    <location>
        <begin position="762"/>
        <end position="786"/>
    </location>
</feature>
<dbReference type="EMBL" id="SGPL01000226">
    <property type="protein sequence ID" value="THH15139.1"/>
    <property type="molecule type" value="Genomic_DNA"/>
</dbReference>
<evidence type="ECO:0000313" key="3">
    <source>
        <dbReference type="EMBL" id="THH15139.1"/>
    </source>
</evidence>
<dbReference type="PANTHER" id="PTHR23025:SF3">
    <property type="entry name" value="HORMONE-SENSITIVE LIPASE"/>
    <property type="match status" value="1"/>
</dbReference>
<organism evidence="3 4">
    <name type="scientific">Bondarzewia mesenterica</name>
    <dbReference type="NCBI Taxonomy" id="1095465"/>
    <lineage>
        <taxon>Eukaryota</taxon>
        <taxon>Fungi</taxon>
        <taxon>Dikarya</taxon>
        <taxon>Basidiomycota</taxon>
        <taxon>Agaricomycotina</taxon>
        <taxon>Agaricomycetes</taxon>
        <taxon>Russulales</taxon>
        <taxon>Bondarzewiaceae</taxon>
        <taxon>Bondarzewia</taxon>
    </lineage>
</organism>
<comment type="caution">
    <text evidence="3">The sequence shown here is derived from an EMBL/GenBank/DDBJ whole genome shotgun (WGS) entry which is preliminary data.</text>
</comment>
<dbReference type="Pfam" id="PF07859">
    <property type="entry name" value="Abhydrolase_3"/>
    <property type="match status" value="2"/>
</dbReference>
<gene>
    <name evidence="3" type="ORF">EW146_g5296</name>
</gene>
<dbReference type="PANTHER" id="PTHR23025">
    <property type="entry name" value="TRIACYLGLYCEROL LIPASE"/>
    <property type="match status" value="1"/>
</dbReference>
<dbReference type="Proteomes" id="UP000310158">
    <property type="component" value="Unassembled WGS sequence"/>
</dbReference>
<feature type="compositionally biased region" description="Low complexity" evidence="1">
    <location>
        <begin position="24"/>
        <end position="39"/>
    </location>
</feature>
<evidence type="ECO:0000256" key="1">
    <source>
        <dbReference type="SAM" id="MobiDB-lite"/>
    </source>
</evidence>
<feature type="compositionally biased region" description="Acidic residues" evidence="1">
    <location>
        <begin position="489"/>
        <end position="503"/>
    </location>
</feature>
<dbReference type="GO" id="GO:0004771">
    <property type="term" value="F:sterol ester esterase activity"/>
    <property type="evidence" value="ECO:0007669"/>
    <property type="project" value="TreeGrafter"/>
</dbReference>
<dbReference type="InterPro" id="IPR029058">
    <property type="entry name" value="AB_hydrolase_fold"/>
</dbReference>
<feature type="compositionally biased region" description="Gly residues" evidence="1">
    <location>
        <begin position="885"/>
        <end position="895"/>
    </location>
</feature>
<dbReference type="GO" id="GO:0005829">
    <property type="term" value="C:cytosol"/>
    <property type="evidence" value="ECO:0007669"/>
    <property type="project" value="TreeGrafter"/>
</dbReference>
<feature type="compositionally biased region" description="Basic and acidic residues" evidence="1">
    <location>
        <begin position="874"/>
        <end position="883"/>
    </location>
</feature>
<dbReference type="AlphaFoldDB" id="A0A4S4LS12"/>
<dbReference type="OrthoDB" id="5570009at2759"/>
<evidence type="ECO:0000313" key="4">
    <source>
        <dbReference type="Proteomes" id="UP000310158"/>
    </source>
</evidence>
<dbReference type="GO" id="GO:0004806">
    <property type="term" value="F:triacylglycerol lipase activity"/>
    <property type="evidence" value="ECO:0007669"/>
    <property type="project" value="TreeGrafter"/>
</dbReference>
<feature type="region of interest" description="Disordered" evidence="1">
    <location>
        <begin position="24"/>
        <end position="43"/>
    </location>
</feature>
<feature type="compositionally biased region" description="Basic and acidic residues" evidence="1">
    <location>
        <begin position="933"/>
        <end position="944"/>
    </location>
</feature>
<sequence>MEHNSRRKIRFKLTPPRPFRIWSRSSSSFSSGSREYSGGTRRDRACSMSEGQIDFFIVVSTLTAVYAIRNIDKILGLGAPEPLARLYSPSYYRATWISTGMDAGFATAMAIRPKWLRDICSAIFSVYYIIYASEADEKVRRFRAVPTVEMLRVTWEKTSNPYVRLLIHRQSLAFYRRILLPRPQSSPYSRPITVHLYFSPLDAHALHKDPAAALATQEDLILDFPGGGFIAMTPEHHEERLRMWASRTGRPVISVEYGKAPEYPYPFAVDEAFDTYRILVESKGKAIGMSGKNLNVIMTGDSAGATMMVGVMIKIVEHTLSVSDPTVPYPRPSSVPPQPLPAPVAMVLNYAALDFNFTSWMTPSNLRVLRIETEADESRPRTRSPSILTRRPSNFFYKSDEDEDDYESWASVLRGAKDHLSHVSPLAVVGDEYKRMKLHRKKSWGGDAQPGSRVDCVSCEFDHWQALPEASTRLVRSNTVGQDAKQDDSDNEDADGEEDEEPVYFDNLREEDRPIEARVRWRLSPDQTAVVTPNRSEHGLSSLNLLPPPGKDVLDAGEQSKLEDAVAVADSEVTDQRKREGVQRKKEPIGTRLTMTSRTGYFQDRIISPSMMRAMAILYIGPHLNPDFATDYHISPILTPSQLLAQFPPLLMHCGEKDPFVDDTIIFAGRVREAKRQRKVELVQAISTRGGLDGARRQEMQDELARLENETEEDWVQLQVYSDWSHGYLQMPTLMHEARTVINEIADWMDEVFVAAAAGDGNEPVVESPATVDVDESSSSASARGRAGLSVLSRLWPWGKAEPIEPVRKPRITITLSQPENTDRNGEKARKRMAPSVSETETENDEGITFVPRARKPSAGVKRSAGSDETVVALDKRPEKPGDAGKLGNGNANGGDGREQLQEMMKGNGHAVVGKSGAGIDGVKQAGRGGVRTVEDEVRSEDASRGLSRSPKGTDSGGRSGTPVRPGAAPGLTGQTISEGELMRRRRLLDSHIFGSEG</sequence>
<keyword evidence="4" id="KW-1185">Reference proteome</keyword>
<accession>A0A4S4LS12</accession>
<dbReference type="SUPFAM" id="SSF53474">
    <property type="entry name" value="alpha/beta-Hydrolases"/>
    <property type="match status" value="1"/>
</dbReference>
<reference evidence="3 4" key="1">
    <citation type="submission" date="2019-02" db="EMBL/GenBank/DDBJ databases">
        <title>Genome sequencing of the rare red list fungi Bondarzewia mesenterica.</title>
        <authorList>
            <person name="Buettner E."/>
            <person name="Kellner H."/>
        </authorList>
    </citation>
    <scope>NUCLEOTIDE SEQUENCE [LARGE SCALE GENOMIC DNA]</scope>
    <source>
        <strain evidence="3 4">DSM 108281</strain>
    </source>
</reference>
<proteinExistence type="predicted"/>
<feature type="region of interest" description="Disordered" evidence="1">
    <location>
        <begin position="475"/>
        <end position="507"/>
    </location>
</feature>
<feature type="domain" description="Alpha/beta hydrolase fold-3" evidence="2">
    <location>
        <begin position="597"/>
        <end position="682"/>
    </location>
</feature>
<dbReference type="Gene3D" id="3.40.50.1820">
    <property type="entry name" value="alpha/beta hydrolase"/>
    <property type="match status" value="2"/>
</dbReference>